<dbReference type="PROSITE" id="PS50887">
    <property type="entry name" value="GGDEF"/>
    <property type="match status" value="1"/>
</dbReference>
<dbReference type="CDD" id="cd01948">
    <property type="entry name" value="EAL"/>
    <property type="match status" value="1"/>
</dbReference>
<dbReference type="Gene3D" id="3.20.20.450">
    <property type="entry name" value="EAL domain"/>
    <property type="match status" value="1"/>
</dbReference>
<dbReference type="NCBIfam" id="TIGR00254">
    <property type="entry name" value="GGDEF"/>
    <property type="match status" value="1"/>
</dbReference>
<name>A0A258HDK3_9CAUL</name>
<evidence type="ECO:0000259" key="1">
    <source>
        <dbReference type="PROSITE" id="PS50883"/>
    </source>
</evidence>
<dbReference type="Pfam" id="PF00990">
    <property type="entry name" value="GGDEF"/>
    <property type="match status" value="1"/>
</dbReference>
<gene>
    <name evidence="3" type="ORF">B7Y86_15795</name>
</gene>
<protein>
    <recommendedName>
        <fullName evidence="5">Diguanylate cyclase/phosphodiesterase</fullName>
    </recommendedName>
</protein>
<reference evidence="3 4" key="1">
    <citation type="submission" date="2017-03" db="EMBL/GenBank/DDBJ databases">
        <title>Lifting the veil on microbial sulfur biogeochemistry in mining wastewaters.</title>
        <authorList>
            <person name="Kantor R.S."/>
            <person name="Colenbrander Nelson T."/>
            <person name="Marshall S."/>
            <person name="Bennett D."/>
            <person name="Apte S."/>
            <person name="Camacho D."/>
            <person name="Thomas B.C."/>
            <person name="Warren L.A."/>
            <person name="Banfield J.F."/>
        </authorList>
    </citation>
    <scope>NUCLEOTIDE SEQUENCE [LARGE SCALE GENOMIC DNA]</scope>
    <source>
        <strain evidence="3">32-68-21</strain>
    </source>
</reference>
<dbReference type="SMART" id="SM00052">
    <property type="entry name" value="EAL"/>
    <property type="match status" value="1"/>
</dbReference>
<dbReference type="Gene3D" id="3.30.70.270">
    <property type="match status" value="1"/>
</dbReference>
<dbReference type="Proteomes" id="UP000216147">
    <property type="component" value="Unassembled WGS sequence"/>
</dbReference>
<dbReference type="PANTHER" id="PTHR44757:SF2">
    <property type="entry name" value="BIOFILM ARCHITECTURE MAINTENANCE PROTEIN MBAA"/>
    <property type="match status" value="1"/>
</dbReference>
<feature type="domain" description="EAL" evidence="1">
    <location>
        <begin position="256"/>
        <end position="504"/>
    </location>
</feature>
<comment type="caution">
    <text evidence="3">The sequence shown here is derived from an EMBL/GenBank/DDBJ whole genome shotgun (WGS) entry which is preliminary data.</text>
</comment>
<evidence type="ECO:0000313" key="3">
    <source>
        <dbReference type="EMBL" id="OYX54707.1"/>
    </source>
</evidence>
<evidence type="ECO:0000313" key="4">
    <source>
        <dbReference type="Proteomes" id="UP000216147"/>
    </source>
</evidence>
<dbReference type="InterPro" id="IPR035919">
    <property type="entry name" value="EAL_sf"/>
</dbReference>
<dbReference type="Pfam" id="PF00563">
    <property type="entry name" value="EAL"/>
    <property type="match status" value="1"/>
</dbReference>
<dbReference type="InterPro" id="IPR052155">
    <property type="entry name" value="Biofilm_reg_signaling"/>
</dbReference>
<dbReference type="PROSITE" id="PS50883">
    <property type="entry name" value="EAL"/>
    <property type="match status" value="1"/>
</dbReference>
<dbReference type="SMART" id="SM00267">
    <property type="entry name" value="GGDEF"/>
    <property type="match status" value="1"/>
</dbReference>
<dbReference type="InterPro" id="IPR001633">
    <property type="entry name" value="EAL_dom"/>
</dbReference>
<dbReference type="EMBL" id="NCEQ01000022">
    <property type="protein sequence ID" value="OYX54707.1"/>
    <property type="molecule type" value="Genomic_DNA"/>
</dbReference>
<proteinExistence type="predicted"/>
<sequence length="515" mass="55351">MKKSADALQIRTWAGQTMDALSLAALVTLICLVSLLVVRAWADPAMAESLPAIEAGLIVSSILLLRQWTKARSAERAGRASTAYRQQLDSVTQLLNAEGFAEALGRPACDGAAADSEMALLCISLDRLRDIYDRLGEACGDEVLRELSGRLVTAFGDDSVVGRIGEDMLAVFHPASSGIKLALVGSQINMLMDMPVATPVGDVVVPSTIGVNFVRRPLGSPRDAMRQARLANAAARSAGSPVAFFDSSLDHAQRLQLDLEVEFRQALQAGELRMVYQPQIDETGATIGVEALMRWPHPTRGHISPGVFVPMAEAAGLGEALGRYAMEQSFIDSRVWPGLKIAINVSPIQLRSPIFLTTVNALLAQHGVKPSGFELEITEGSLLQSDPVVLDNLEQLRRLGFQIALDDFGTGYSSLSYLNRFPIDKIKIDRAFVTPLGERSDAASIIRAISDMSNAIGVKLLAEGVETQPQLDILRAEGCNQAQGYLIGRPMQPGQITDLINAPPSDIHSARSHAA</sequence>
<dbReference type="SUPFAM" id="SSF141868">
    <property type="entry name" value="EAL domain-like"/>
    <property type="match status" value="1"/>
</dbReference>
<dbReference type="PANTHER" id="PTHR44757">
    <property type="entry name" value="DIGUANYLATE CYCLASE DGCP"/>
    <property type="match status" value="1"/>
</dbReference>
<dbReference type="SUPFAM" id="SSF55073">
    <property type="entry name" value="Nucleotide cyclase"/>
    <property type="match status" value="1"/>
</dbReference>
<dbReference type="AlphaFoldDB" id="A0A258HDK3"/>
<evidence type="ECO:0000259" key="2">
    <source>
        <dbReference type="PROSITE" id="PS50887"/>
    </source>
</evidence>
<organism evidence="3 4">
    <name type="scientific">Brevundimonas subvibrioides</name>
    <dbReference type="NCBI Taxonomy" id="74313"/>
    <lineage>
        <taxon>Bacteria</taxon>
        <taxon>Pseudomonadati</taxon>
        <taxon>Pseudomonadota</taxon>
        <taxon>Alphaproteobacteria</taxon>
        <taxon>Caulobacterales</taxon>
        <taxon>Caulobacteraceae</taxon>
        <taxon>Brevundimonas</taxon>
    </lineage>
</organism>
<dbReference type="InterPro" id="IPR029787">
    <property type="entry name" value="Nucleotide_cyclase"/>
</dbReference>
<accession>A0A258HDK3</accession>
<dbReference type="InterPro" id="IPR043128">
    <property type="entry name" value="Rev_trsase/Diguanyl_cyclase"/>
</dbReference>
<feature type="domain" description="GGDEF" evidence="2">
    <location>
        <begin position="116"/>
        <end position="247"/>
    </location>
</feature>
<evidence type="ECO:0008006" key="5">
    <source>
        <dbReference type="Google" id="ProtNLM"/>
    </source>
</evidence>
<dbReference type="InterPro" id="IPR000160">
    <property type="entry name" value="GGDEF_dom"/>
</dbReference>